<keyword evidence="1" id="KW-0175">Coiled coil</keyword>
<feature type="region of interest" description="Disordered" evidence="2">
    <location>
        <begin position="1469"/>
        <end position="1493"/>
    </location>
</feature>
<feature type="region of interest" description="Disordered" evidence="2">
    <location>
        <begin position="152"/>
        <end position="185"/>
    </location>
</feature>
<evidence type="ECO:0000256" key="1">
    <source>
        <dbReference type="SAM" id="Coils"/>
    </source>
</evidence>
<keyword evidence="4" id="KW-1185">Reference proteome</keyword>
<comment type="caution">
    <text evidence="3">The sequence shown here is derived from an EMBL/GenBank/DDBJ whole genome shotgun (WGS) entry which is preliminary data.</text>
</comment>
<feature type="coiled-coil region" evidence="1">
    <location>
        <begin position="925"/>
        <end position="952"/>
    </location>
</feature>
<feature type="region of interest" description="Disordered" evidence="2">
    <location>
        <begin position="1054"/>
        <end position="1080"/>
    </location>
</feature>
<feature type="region of interest" description="Disordered" evidence="2">
    <location>
        <begin position="1115"/>
        <end position="1138"/>
    </location>
</feature>
<accession>A0AAV9Y6C7</accession>
<feature type="region of interest" description="Disordered" evidence="2">
    <location>
        <begin position="461"/>
        <end position="494"/>
    </location>
</feature>
<organism evidence="3 4">
    <name type="scientific">Cryptosporidium xiaoi</name>
    <dbReference type="NCBI Taxonomy" id="659607"/>
    <lineage>
        <taxon>Eukaryota</taxon>
        <taxon>Sar</taxon>
        <taxon>Alveolata</taxon>
        <taxon>Apicomplexa</taxon>
        <taxon>Conoidasida</taxon>
        <taxon>Coccidia</taxon>
        <taxon>Eucoccidiorida</taxon>
        <taxon>Eimeriorina</taxon>
        <taxon>Cryptosporidiidae</taxon>
        <taxon>Cryptosporidium</taxon>
    </lineage>
</organism>
<dbReference type="EMBL" id="JAWDEY010000007">
    <property type="protein sequence ID" value="KAK6590311.1"/>
    <property type="molecule type" value="Genomic_DNA"/>
</dbReference>
<sequence>MSATLGSILFPGRQKTVVDNRKGVHNKRKKQVSSLKSQEQTAKQFTTRLLLDDETIGPNDFLTPFPTDDIRNTEQFWEYMERVFYPIDERWVEILDLTARPRNIVPDETCIGLHFSYRWALVDLFDVDELFKLIGNKDKIFGIQNNVQSHVTTRRRVSSTSDKSGDNDKNKDALNSTSNSNNEDNQTSLFESKVLDYLKYLDLPLLELIGVNQTGDTTETVKKGPCNPYFEEWKYLYQRLCFIEGEIDSMIKILTKTVSDNIKKDNSRKLLQRHQKKRCKEFLVRSLHFHSVKQFMDSLEEVLYFDSSSNSYLTTWDDGEAVRAAWISQDQLLQLLLFRQNTTESKYSISIPSEYIPYAKSLKTPLLNYLISSGIQLVSIDSEEPRNIDTSKSGIYFDEDNKVIVPEKGCIKLTRHPLCHYCRRSCSKLSYSRCPSKLKPSNISFLTASVNSQNGNSGLSGMNSNDFCQNRQQTQNNSQSTPIVSGNSHTTVSSSSTMNVYFSRSLVPWKLSRIVQENGENINHSSLSNSFSPHIHSNRSYHHTLTLNCSQICNFCSDFEKNNSKSPSSSSLSSENVIISRAYSPNNCWRMYCSECIMHNFSSVIKQKHSNGVVLRYYCPFCSGSCNCERCLRNQQIRKIKNYLKSRFSGHVFHCAISNLLVDREITWHDFLLQFGCNQIGNNISNSKYDNKDKTYSCNTKYENNTTPVNEHGEVNESLVTINNIANVSYINNYSIRMSVSENTHLGFIWLQANNIPFQKPSTDSSTGVDHNPKTDIERAACQSFGSISGTSEIIKNIPKSKLRRSSLTGLNKNKKASTGQTNVASTYKCGINGFGGSKTQEGIQSLNQSGITYHSHPGIPSHNGRSTSIFTSGAHIGNPRSGAQNIPPSVHIPKEVLSEPTHASGTSVLWSLRSILNNNVNRYHKECLNNLEKWEEILELYKKKRNELEEYFGELHSKLGAMDDWIRSISFTETNKRYIMRKLPLLCWAVGIPSAKSFNFDDYPQLTPGDNVINLVHILKTFVENGILSEDLPKHPLLSYDSNAEMDESCLNEESVSSVPQKTVPLPPTTEDSLKQSFSNSLSSPTSVMEYIFKTIPEVQNVVVNLVSNTSKDECGKTQKAQRNTKKDKNSANLVGNNQAKAVNQAFGTDQGQLQSQLKKQVSNGQCSNAISGLDGSLGSLNPNNFVSESFCEIQGLNLSPEGPGRMGNLLSPDLVESKLTIPPFSDVNYSSNKTTDNVGNSKTNISVQSSGSLGGRTQTGIGCQLGTAVSVAGGALGFGVGISENRITSIEDSSSTYSIQNREIGVNIINSIGNQVPVSNNSLQISRREDSIYNIASKNGNVGIDGSSEKKLISPGIHISQCYENENFEFPVNKEESQTDKKKRSPCSTKSGFAITSQNENIQGSNTEFEVDFGSKTGLCIETELELGDELNMGIDTSTIDKKHDLILKRKREKEGPRRIIKRNNASIEGLQGSGVDSEICENETEDSSNF</sequence>
<protein>
    <submittedName>
        <fullName evidence="3">Large with possible RING domain</fullName>
    </submittedName>
</protein>
<name>A0AAV9Y6C7_9CRYT</name>
<evidence type="ECO:0000313" key="3">
    <source>
        <dbReference type="EMBL" id="KAK6590311.1"/>
    </source>
</evidence>
<feature type="compositionally biased region" description="Basic and acidic residues" evidence="2">
    <location>
        <begin position="163"/>
        <end position="172"/>
    </location>
</feature>
<feature type="compositionally biased region" description="Acidic residues" evidence="2">
    <location>
        <begin position="1481"/>
        <end position="1493"/>
    </location>
</feature>
<proteinExistence type="predicted"/>
<dbReference type="Proteomes" id="UP001311799">
    <property type="component" value="Unassembled WGS sequence"/>
</dbReference>
<evidence type="ECO:0000313" key="4">
    <source>
        <dbReference type="Proteomes" id="UP001311799"/>
    </source>
</evidence>
<evidence type="ECO:0000256" key="2">
    <source>
        <dbReference type="SAM" id="MobiDB-lite"/>
    </source>
</evidence>
<feature type="region of interest" description="Disordered" evidence="2">
    <location>
        <begin position="1375"/>
        <end position="1394"/>
    </location>
</feature>
<feature type="compositionally biased region" description="Polar residues" evidence="2">
    <location>
        <begin position="173"/>
        <end position="185"/>
    </location>
</feature>
<reference evidence="3 4" key="1">
    <citation type="submission" date="2023-10" db="EMBL/GenBank/DDBJ databases">
        <title>Comparative genomics analysis reveals potential genetic determinants of host preference in Cryptosporidium xiaoi.</title>
        <authorList>
            <person name="Xiao L."/>
            <person name="Li J."/>
        </authorList>
    </citation>
    <scope>NUCLEOTIDE SEQUENCE [LARGE SCALE GENOMIC DNA]</scope>
    <source>
        <strain evidence="3 4">52996</strain>
    </source>
</reference>
<gene>
    <name evidence="3" type="ORF">RS030_162454</name>
</gene>